<protein>
    <submittedName>
        <fullName evidence="1">Translation initiation inhibitor</fullName>
    </submittedName>
</protein>
<dbReference type="RefSeq" id="WP_036133422.1">
    <property type="nucleotide sequence ID" value="NZ_AVPU01000001.1"/>
</dbReference>
<dbReference type="CDD" id="cd00448">
    <property type="entry name" value="YjgF_YER057c_UK114_family"/>
    <property type="match status" value="1"/>
</dbReference>
<dbReference type="PANTHER" id="PTHR11803">
    <property type="entry name" value="2-IMINOBUTANOATE/2-IMINOPROPANOATE DEAMINASE RIDA"/>
    <property type="match status" value="1"/>
</dbReference>
<dbReference type="eggNOG" id="COG0251">
    <property type="taxonomic scope" value="Bacteria"/>
</dbReference>
<dbReference type="InterPro" id="IPR035959">
    <property type="entry name" value="RutC-like_sf"/>
</dbReference>
<reference evidence="1 2" key="1">
    <citation type="submission" date="2013-08" db="EMBL/GenBank/DDBJ databases">
        <title>Genome sequencing of Lysobacter.</title>
        <authorList>
            <person name="Zhang S."/>
            <person name="Wang G."/>
        </authorList>
    </citation>
    <scope>NUCLEOTIDE SEQUENCE [LARGE SCALE GENOMIC DNA]</scope>
    <source>
        <strain evidence="1 2">GH1-9</strain>
    </source>
</reference>
<evidence type="ECO:0000313" key="1">
    <source>
        <dbReference type="EMBL" id="KGM56229.1"/>
    </source>
</evidence>
<dbReference type="GO" id="GO:0005829">
    <property type="term" value="C:cytosol"/>
    <property type="evidence" value="ECO:0007669"/>
    <property type="project" value="TreeGrafter"/>
</dbReference>
<dbReference type="GO" id="GO:0019239">
    <property type="term" value="F:deaminase activity"/>
    <property type="evidence" value="ECO:0007669"/>
    <property type="project" value="TreeGrafter"/>
</dbReference>
<dbReference type="Pfam" id="PF01042">
    <property type="entry name" value="Ribonuc_L-PSP"/>
    <property type="match status" value="1"/>
</dbReference>
<dbReference type="OrthoDB" id="9803101at2"/>
<sequence>MKRFITEGDGLPTWQSPISHAVVVGNTCYLSGQLSVSAEGEYIPGTVQEEAERAFSNLFNAVRASGFSAEDLVFVDIVLADIFDIQVVNLLYAELFPVGRRPARTFCQAAALPFGARVKVMGVAVGEPQS</sequence>
<proteinExistence type="predicted"/>
<dbReference type="SUPFAM" id="SSF55298">
    <property type="entry name" value="YjgF-like"/>
    <property type="match status" value="1"/>
</dbReference>
<dbReference type="Gene3D" id="3.30.1330.40">
    <property type="entry name" value="RutC-like"/>
    <property type="match status" value="1"/>
</dbReference>
<accession>A0A0A0F0C7</accession>
<dbReference type="Proteomes" id="UP000029998">
    <property type="component" value="Unassembled WGS sequence"/>
</dbReference>
<gene>
    <name evidence="1" type="ORF">N800_08435</name>
</gene>
<name>A0A0A0F0C7_9GAMM</name>
<dbReference type="EMBL" id="AVPU01000001">
    <property type="protein sequence ID" value="KGM56229.1"/>
    <property type="molecule type" value="Genomic_DNA"/>
</dbReference>
<comment type="caution">
    <text evidence="1">The sequence shown here is derived from an EMBL/GenBank/DDBJ whole genome shotgun (WGS) entry which is preliminary data.</text>
</comment>
<dbReference type="InterPro" id="IPR006175">
    <property type="entry name" value="YjgF/YER057c/UK114"/>
</dbReference>
<dbReference type="PANTHER" id="PTHR11803:SF39">
    <property type="entry name" value="2-IMINOBUTANOATE_2-IMINOPROPANOATE DEAMINASE"/>
    <property type="match status" value="1"/>
</dbReference>
<dbReference type="STRING" id="1385517.N800_08435"/>
<organism evidence="1 2">
    <name type="scientific">Lysobacter daejeonensis GH1-9</name>
    <dbReference type="NCBI Taxonomy" id="1385517"/>
    <lineage>
        <taxon>Bacteria</taxon>
        <taxon>Pseudomonadati</taxon>
        <taxon>Pseudomonadota</taxon>
        <taxon>Gammaproteobacteria</taxon>
        <taxon>Lysobacterales</taxon>
        <taxon>Lysobacteraceae</taxon>
        <taxon>Aerolutibacter</taxon>
    </lineage>
</organism>
<dbReference type="AlphaFoldDB" id="A0A0A0F0C7"/>
<evidence type="ECO:0000313" key="2">
    <source>
        <dbReference type="Proteomes" id="UP000029998"/>
    </source>
</evidence>
<keyword evidence="2" id="KW-1185">Reference proteome</keyword>